<name>A0A1R1XUS2_9FUNG</name>
<evidence type="ECO:0000313" key="1">
    <source>
        <dbReference type="EMBL" id="OMJ18364.1"/>
    </source>
</evidence>
<comment type="caution">
    <text evidence="1">The sequence shown here is derived from an EMBL/GenBank/DDBJ whole genome shotgun (WGS) entry which is preliminary data.</text>
</comment>
<dbReference type="OrthoDB" id="10608572at2759"/>
<dbReference type="AlphaFoldDB" id="A0A1R1XUS2"/>
<evidence type="ECO:0000313" key="2">
    <source>
        <dbReference type="Proteomes" id="UP000187429"/>
    </source>
</evidence>
<dbReference type="EMBL" id="LSSM01003303">
    <property type="protein sequence ID" value="OMJ18364.1"/>
    <property type="molecule type" value="Genomic_DNA"/>
</dbReference>
<sequence length="93" mass="10820">MKWLIEKEINNCGKLINKCELIWKDQSDSIFSMTINNKPIIIPIQRLLFVNTLITGEKKSDRVTKEYLSNHKDADLAKKEKKPVPTFTLDSKE</sequence>
<reference evidence="2" key="1">
    <citation type="submission" date="2017-01" db="EMBL/GenBank/DDBJ databases">
        <authorList>
            <person name="Wang Y."/>
            <person name="White M."/>
            <person name="Kvist S."/>
            <person name="Moncalvo J.-M."/>
        </authorList>
    </citation>
    <scope>NUCLEOTIDE SEQUENCE [LARGE SCALE GENOMIC DNA]</scope>
    <source>
        <strain evidence="2">ID-206-W2</strain>
    </source>
</reference>
<proteinExistence type="predicted"/>
<keyword evidence="2" id="KW-1185">Reference proteome</keyword>
<organism evidence="1 2">
    <name type="scientific">Smittium culicis</name>
    <dbReference type="NCBI Taxonomy" id="133412"/>
    <lineage>
        <taxon>Eukaryota</taxon>
        <taxon>Fungi</taxon>
        <taxon>Fungi incertae sedis</taxon>
        <taxon>Zoopagomycota</taxon>
        <taxon>Kickxellomycotina</taxon>
        <taxon>Harpellomycetes</taxon>
        <taxon>Harpellales</taxon>
        <taxon>Legeriomycetaceae</taxon>
        <taxon>Smittium</taxon>
    </lineage>
</organism>
<dbReference type="Proteomes" id="UP000187429">
    <property type="component" value="Unassembled WGS sequence"/>
</dbReference>
<protein>
    <submittedName>
        <fullName evidence="1">Uncharacterized protein</fullName>
    </submittedName>
</protein>
<accession>A0A1R1XUS2</accession>
<gene>
    <name evidence="1" type="ORF">AYI69_g7058</name>
</gene>